<accession>R7TZS6</accession>
<name>R7TZS6_CAPTE</name>
<evidence type="ECO:0000313" key="4">
    <source>
        <dbReference type="EnsemblMetazoa" id="CapteP215467"/>
    </source>
</evidence>
<dbReference type="Pfam" id="PF08709">
    <property type="entry name" value="Ins145_P3_rec"/>
    <property type="match status" value="1"/>
</dbReference>
<dbReference type="PANTHER" id="PTHR13715:SF99">
    <property type="entry name" value="INOSITOL 1,4,5-TRISPHOSPHATE RECEPTOR-LIKE PROTEIN A"/>
    <property type="match status" value="1"/>
</dbReference>
<dbReference type="SUPFAM" id="SSF82109">
    <property type="entry name" value="MIR domain"/>
    <property type="match status" value="1"/>
</dbReference>
<dbReference type="InterPro" id="IPR015925">
    <property type="entry name" value="Ryanodine_IP3_receptor"/>
</dbReference>
<dbReference type="HOGENOM" id="CLU_1062627_0_0_1"/>
<dbReference type="EMBL" id="KB307198">
    <property type="protein sequence ID" value="ELT99132.1"/>
    <property type="molecule type" value="Genomic_DNA"/>
</dbReference>
<dbReference type="EnsemblMetazoa" id="CapteT215467">
    <property type="protein sequence ID" value="CapteP215467"/>
    <property type="gene ID" value="CapteG215467"/>
</dbReference>
<gene>
    <name evidence="3" type="ORF">CAPTEDRAFT_215467</name>
</gene>
<dbReference type="PROSITE" id="PS50919">
    <property type="entry name" value="MIR"/>
    <property type="match status" value="1"/>
</dbReference>
<reference evidence="4" key="3">
    <citation type="submission" date="2015-06" db="UniProtKB">
        <authorList>
            <consortium name="EnsemblMetazoa"/>
        </authorList>
    </citation>
    <scope>IDENTIFICATION</scope>
</reference>
<evidence type="ECO:0000313" key="5">
    <source>
        <dbReference type="Proteomes" id="UP000014760"/>
    </source>
</evidence>
<dbReference type="PANTHER" id="PTHR13715">
    <property type="entry name" value="RYANODINE RECEPTOR AND IP3 RECEPTOR"/>
    <property type="match status" value="1"/>
</dbReference>
<evidence type="ECO:0000259" key="2">
    <source>
        <dbReference type="PROSITE" id="PS50919"/>
    </source>
</evidence>
<dbReference type="EMBL" id="AMQN01001968">
    <property type="status" value="NOT_ANNOTATED_CDS"/>
    <property type="molecule type" value="Genomic_DNA"/>
</dbReference>
<dbReference type="Gene3D" id="2.80.10.50">
    <property type="match status" value="1"/>
</dbReference>
<organism evidence="3">
    <name type="scientific">Capitella teleta</name>
    <name type="common">Polychaete worm</name>
    <dbReference type="NCBI Taxonomy" id="283909"/>
    <lineage>
        <taxon>Eukaryota</taxon>
        <taxon>Metazoa</taxon>
        <taxon>Spiralia</taxon>
        <taxon>Lophotrochozoa</taxon>
        <taxon>Annelida</taxon>
        <taxon>Polychaeta</taxon>
        <taxon>Sedentaria</taxon>
        <taxon>Scolecida</taxon>
        <taxon>Capitellidae</taxon>
        <taxon>Capitella</taxon>
    </lineage>
</organism>
<dbReference type="OrthoDB" id="300855at2759"/>
<dbReference type="InterPro" id="IPR016093">
    <property type="entry name" value="MIR_motif"/>
</dbReference>
<evidence type="ECO:0000313" key="3">
    <source>
        <dbReference type="EMBL" id="ELT99132.1"/>
    </source>
</evidence>
<keyword evidence="1" id="KW-0677">Repeat</keyword>
<evidence type="ECO:0000256" key="1">
    <source>
        <dbReference type="ARBA" id="ARBA00022737"/>
    </source>
</evidence>
<reference evidence="3 5" key="2">
    <citation type="journal article" date="2013" name="Nature">
        <title>Insights into bilaterian evolution from three spiralian genomes.</title>
        <authorList>
            <person name="Simakov O."/>
            <person name="Marletaz F."/>
            <person name="Cho S.J."/>
            <person name="Edsinger-Gonzales E."/>
            <person name="Havlak P."/>
            <person name="Hellsten U."/>
            <person name="Kuo D.H."/>
            <person name="Larsson T."/>
            <person name="Lv J."/>
            <person name="Arendt D."/>
            <person name="Savage R."/>
            <person name="Osoegawa K."/>
            <person name="de Jong P."/>
            <person name="Grimwood J."/>
            <person name="Chapman J.A."/>
            <person name="Shapiro H."/>
            <person name="Aerts A."/>
            <person name="Otillar R.P."/>
            <person name="Terry A.Y."/>
            <person name="Boore J.L."/>
            <person name="Grigoriev I.V."/>
            <person name="Lindberg D.R."/>
            <person name="Seaver E.C."/>
            <person name="Weisblat D.A."/>
            <person name="Putnam N.H."/>
            <person name="Rokhsar D.S."/>
        </authorList>
    </citation>
    <scope>NUCLEOTIDE SEQUENCE</scope>
    <source>
        <strain evidence="3 5">I ESC-2004</strain>
    </source>
</reference>
<reference evidence="5" key="1">
    <citation type="submission" date="2012-12" db="EMBL/GenBank/DDBJ databases">
        <authorList>
            <person name="Hellsten U."/>
            <person name="Grimwood J."/>
            <person name="Chapman J.A."/>
            <person name="Shapiro H."/>
            <person name="Aerts A."/>
            <person name="Otillar R.P."/>
            <person name="Terry A.Y."/>
            <person name="Boore J.L."/>
            <person name="Simakov O."/>
            <person name="Marletaz F."/>
            <person name="Cho S.-J."/>
            <person name="Edsinger-Gonzales E."/>
            <person name="Havlak P."/>
            <person name="Kuo D.-H."/>
            <person name="Larsson T."/>
            <person name="Lv J."/>
            <person name="Arendt D."/>
            <person name="Savage R."/>
            <person name="Osoegawa K."/>
            <person name="de Jong P."/>
            <person name="Lindberg D.R."/>
            <person name="Seaver E.C."/>
            <person name="Weisblat D.A."/>
            <person name="Putnam N.H."/>
            <person name="Grigoriev I.V."/>
            <person name="Rokhsar D.S."/>
        </authorList>
    </citation>
    <scope>NUCLEOTIDE SEQUENCE</scope>
    <source>
        <strain evidence="5">I ESC-2004</strain>
    </source>
</reference>
<dbReference type="InterPro" id="IPR014821">
    <property type="entry name" value="Ins145_P3_rcpt"/>
</dbReference>
<sequence length="262" mass="30180">MDDPERADDRNRIGDQICLYCADISGFVYSDQTNSLDNGVFAFHNQDIACPYNIPSQQALSFCIHVQNRYRLNKRYRQLLDNPSDDPKYQEQLEEIKVSVLIPSLDDPIALICDSVKLCAEAEERDNRNEQKRMHGKPLKYGDVIQLRHVFSEKFVHVDLKKTSKHDKGKFGVFLHKYDCKAAQFRILPKYKVNVEGEYVRAEDQVVFESVQSPSRFLHASKPLTTFQGLVSPRSFSVLNHNHGDWLHNSVDAQDGTLSKNY</sequence>
<dbReference type="STRING" id="283909.R7TZS6"/>
<keyword evidence="5" id="KW-1185">Reference proteome</keyword>
<dbReference type="GO" id="GO:0006816">
    <property type="term" value="P:calcium ion transport"/>
    <property type="evidence" value="ECO:0007669"/>
    <property type="project" value="InterPro"/>
</dbReference>
<dbReference type="AlphaFoldDB" id="R7TZS6"/>
<feature type="domain" description="MIR" evidence="2">
    <location>
        <begin position="136"/>
        <end position="190"/>
    </location>
</feature>
<dbReference type="InterPro" id="IPR036300">
    <property type="entry name" value="MIR_dom_sf"/>
</dbReference>
<protein>
    <recommendedName>
        <fullName evidence="2">MIR domain-containing protein</fullName>
    </recommendedName>
</protein>
<proteinExistence type="predicted"/>
<dbReference type="Proteomes" id="UP000014760">
    <property type="component" value="Unassembled WGS sequence"/>
</dbReference>